<dbReference type="GO" id="GO:0031012">
    <property type="term" value="C:extracellular matrix"/>
    <property type="evidence" value="ECO:0007669"/>
    <property type="project" value="TreeGrafter"/>
</dbReference>
<organism evidence="1 2">
    <name type="scientific">Limosa lapponica baueri</name>
    <dbReference type="NCBI Taxonomy" id="1758121"/>
    <lineage>
        <taxon>Eukaryota</taxon>
        <taxon>Metazoa</taxon>
        <taxon>Chordata</taxon>
        <taxon>Craniata</taxon>
        <taxon>Vertebrata</taxon>
        <taxon>Euteleostomi</taxon>
        <taxon>Archelosauria</taxon>
        <taxon>Archosauria</taxon>
        <taxon>Dinosauria</taxon>
        <taxon>Saurischia</taxon>
        <taxon>Theropoda</taxon>
        <taxon>Coelurosauria</taxon>
        <taxon>Aves</taxon>
        <taxon>Neognathae</taxon>
        <taxon>Neoaves</taxon>
        <taxon>Charadriiformes</taxon>
        <taxon>Scolopacidae</taxon>
        <taxon>Limosa</taxon>
    </lineage>
</organism>
<dbReference type="GO" id="GO:0007508">
    <property type="term" value="P:larval heart development"/>
    <property type="evidence" value="ECO:0007669"/>
    <property type="project" value="TreeGrafter"/>
</dbReference>
<keyword evidence="1" id="KW-0808">Transferase</keyword>
<keyword evidence="1" id="KW-0548">Nucleotidyltransferase</keyword>
<protein>
    <submittedName>
        <fullName evidence="1">Rna-directed dna polymerase from mobile element jockey-like</fullName>
    </submittedName>
</protein>
<evidence type="ECO:0000313" key="2">
    <source>
        <dbReference type="Proteomes" id="UP000233556"/>
    </source>
</evidence>
<keyword evidence="2" id="KW-1185">Reference proteome</keyword>
<proteinExistence type="predicted"/>
<name>A0A2I0U1D7_LIMLA</name>
<sequence length="141" mass="15975">MEYVEKVELLNATFATVFTTKTSPEESQALEVSERVWRKEDFPLVKDDYVRDHLGKLDIHKSMGPDGMHPQVLRELADIIVKPLSIIFKGPGEQATCLRTGGKIMSIHSSNRARRRIQEIMVSLTSILGKVMEQLILDVIL</sequence>
<evidence type="ECO:0000313" key="1">
    <source>
        <dbReference type="EMBL" id="PKU39894.1"/>
    </source>
</evidence>
<dbReference type="GO" id="GO:0061343">
    <property type="term" value="P:cell adhesion involved in heart morphogenesis"/>
    <property type="evidence" value="ECO:0007669"/>
    <property type="project" value="TreeGrafter"/>
</dbReference>
<dbReference type="GO" id="GO:0003964">
    <property type="term" value="F:RNA-directed DNA polymerase activity"/>
    <property type="evidence" value="ECO:0007669"/>
    <property type="project" value="UniProtKB-KW"/>
</dbReference>
<accession>A0A2I0U1D7</accession>
<gene>
    <name evidence="1" type="ORF">llap_9801</name>
</gene>
<dbReference type="Proteomes" id="UP000233556">
    <property type="component" value="Unassembled WGS sequence"/>
</dbReference>
<keyword evidence="1" id="KW-0695">RNA-directed DNA polymerase</keyword>
<dbReference type="EMBL" id="KZ506386">
    <property type="protein sequence ID" value="PKU39894.1"/>
    <property type="molecule type" value="Genomic_DNA"/>
</dbReference>
<reference evidence="2" key="1">
    <citation type="submission" date="2017-11" db="EMBL/GenBank/DDBJ databases">
        <authorList>
            <person name="Lima N.C."/>
            <person name="Parody-Merino A.M."/>
            <person name="Battley P.F."/>
            <person name="Fidler A.E."/>
            <person name="Prosdocimi F."/>
        </authorList>
    </citation>
    <scope>NUCLEOTIDE SEQUENCE [LARGE SCALE GENOMIC DNA]</scope>
</reference>
<dbReference type="PANTHER" id="PTHR33395:SF22">
    <property type="entry name" value="REVERSE TRANSCRIPTASE DOMAIN-CONTAINING PROTEIN"/>
    <property type="match status" value="1"/>
</dbReference>
<dbReference type="OrthoDB" id="416454at2759"/>
<dbReference type="AlphaFoldDB" id="A0A2I0U1D7"/>
<dbReference type="PANTHER" id="PTHR33395">
    <property type="entry name" value="TRANSCRIPTASE, PUTATIVE-RELATED-RELATED"/>
    <property type="match status" value="1"/>
</dbReference>
<reference evidence="2" key="2">
    <citation type="submission" date="2017-12" db="EMBL/GenBank/DDBJ databases">
        <title>Genome sequence of the Bar-tailed Godwit (Limosa lapponica baueri).</title>
        <authorList>
            <person name="Lima N.C.B."/>
            <person name="Parody-Merino A.M."/>
            <person name="Battley P.F."/>
            <person name="Fidler A.E."/>
            <person name="Prosdocimi F."/>
        </authorList>
    </citation>
    <scope>NUCLEOTIDE SEQUENCE [LARGE SCALE GENOMIC DNA]</scope>
</reference>